<evidence type="ECO:0000313" key="3">
    <source>
        <dbReference type="Proteomes" id="UP000612808"/>
    </source>
</evidence>
<comment type="caution">
    <text evidence="2">The sequence shown here is derived from an EMBL/GenBank/DDBJ whole genome shotgun (WGS) entry which is preliminary data.</text>
</comment>
<name>A0A8J3NG32_9ACTN</name>
<evidence type="ECO:0000313" key="2">
    <source>
        <dbReference type="EMBL" id="GID15530.1"/>
    </source>
</evidence>
<proteinExistence type="predicted"/>
<dbReference type="Proteomes" id="UP000612808">
    <property type="component" value="Unassembled WGS sequence"/>
</dbReference>
<sequence length="172" mass="17796">MQALVVYESMFGNTALVAEAIAEGLGARVGVRAVPVADAPAPLPADIDLVVVGGPTHAFGMSRRGTRSAAARQDEKAAVGERGVREWLAVAGPMHGTLAASFDTHARTRLPGSASGAIRRRLRRSGARVIAPPRSFYVTGTQGPLDDGERDRARAWGAALADAMAATVSRAG</sequence>
<keyword evidence="3" id="KW-1185">Reference proteome</keyword>
<gene>
    <name evidence="2" type="ORF">Aru02nite_64190</name>
</gene>
<dbReference type="InterPro" id="IPR008254">
    <property type="entry name" value="Flavodoxin/NO_synth"/>
</dbReference>
<dbReference type="EMBL" id="BOMB01000044">
    <property type="protein sequence ID" value="GID15530.1"/>
    <property type="molecule type" value="Genomic_DNA"/>
</dbReference>
<evidence type="ECO:0000259" key="1">
    <source>
        <dbReference type="PROSITE" id="PS50902"/>
    </source>
</evidence>
<organism evidence="2 3">
    <name type="scientific">Actinocatenispora rupis</name>
    <dbReference type="NCBI Taxonomy" id="519421"/>
    <lineage>
        <taxon>Bacteria</taxon>
        <taxon>Bacillati</taxon>
        <taxon>Actinomycetota</taxon>
        <taxon>Actinomycetes</taxon>
        <taxon>Micromonosporales</taxon>
        <taxon>Micromonosporaceae</taxon>
        <taxon>Actinocatenispora</taxon>
    </lineage>
</organism>
<dbReference type="InterPro" id="IPR029039">
    <property type="entry name" value="Flavoprotein-like_sf"/>
</dbReference>
<protein>
    <submittedName>
        <fullName evidence="2">Flavodoxin</fullName>
    </submittedName>
</protein>
<dbReference type="Gene3D" id="3.40.50.360">
    <property type="match status" value="1"/>
</dbReference>
<dbReference type="GO" id="GO:0010181">
    <property type="term" value="F:FMN binding"/>
    <property type="evidence" value="ECO:0007669"/>
    <property type="project" value="InterPro"/>
</dbReference>
<accession>A0A8J3NG32</accession>
<dbReference type="RefSeq" id="WP_203663887.1">
    <property type="nucleotide sequence ID" value="NZ_BAAAZM010000023.1"/>
</dbReference>
<feature type="domain" description="Flavodoxin-like" evidence="1">
    <location>
        <begin position="3"/>
        <end position="161"/>
    </location>
</feature>
<dbReference type="Pfam" id="PF00258">
    <property type="entry name" value="Flavodoxin_1"/>
    <property type="match status" value="1"/>
</dbReference>
<dbReference type="SUPFAM" id="SSF52218">
    <property type="entry name" value="Flavoproteins"/>
    <property type="match status" value="1"/>
</dbReference>
<dbReference type="PROSITE" id="PS50902">
    <property type="entry name" value="FLAVODOXIN_LIKE"/>
    <property type="match status" value="1"/>
</dbReference>
<dbReference type="PROSITE" id="PS00201">
    <property type="entry name" value="FLAVODOXIN"/>
    <property type="match status" value="1"/>
</dbReference>
<dbReference type="InterPro" id="IPR001226">
    <property type="entry name" value="Flavodoxin_CS"/>
</dbReference>
<dbReference type="GO" id="GO:0009055">
    <property type="term" value="F:electron transfer activity"/>
    <property type="evidence" value="ECO:0007669"/>
    <property type="project" value="InterPro"/>
</dbReference>
<reference evidence="2" key="1">
    <citation type="submission" date="2021-01" db="EMBL/GenBank/DDBJ databases">
        <title>Whole genome shotgun sequence of Actinocatenispora rupis NBRC 107355.</title>
        <authorList>
            <person name="Komaki H."/>
            <person name="Tamura T."/>
        </authorList>
    </citation>
    <scope>NUCLEOTIDE SEQUENCE</scope>
    <source>
        <strain evidence="2">NBRC 107355</strain>
    </source>
</reference>
<dbReference type="AlphaFoldDB" id="A0A8J3NG32"/>